<dbReference type="Pfam" id="PF00069">
    <property type="entry name" value="Pkinase"/>
    <property type="match status" value="1"/>
</dbReference>
<dbReference type="Gene3D" id="3.30.200.20">
    <property type="entry name" value="Phosphorylase Kinase, domain 1"/>
    <property type="match status" value="1"/>
</dbReference>
<dbReference type="InterPro" id="IPR008984">
    <property type="entry name" value="SMAD_FHA_dom_sf"/>
</dbReference>
<reference evidence="6 7" key="1">
    <citation type="submission" date="2015-02" db="EMBL/GenBank/DDBJ databases">
        <title>Nostoc linckia genome annotation.</title>
        <authorList>
            <person name="Zhou Z."/>
        </authorList>
    </citation>
    <scope>NUCLEOTIDE SEQUENCE [LARGE SCALE GENOMIC DNA]</scope>
    <source>
        <strain evidence="7">z8</strain>
    </source>
</reference>
<keyword evidence="2 3" id="KW-0067">ATP-binding</keyword>
<feature type="binding site" evidence="3">
    <location>
        <position position="204"/>
    </location>
    <ligand>
        <name>ATP</name>
        <dbReference type="ChEBI" id="CHEBI:30616"/>
    </ligand>
</feature>
<dbReference type="PROSITE" id="PS50006">
    <property type="entry name" value="FHA_DOMAIN"/>
    <property type="match status" value="1"/>
</dbReference>
<organism evidence="6 7">
    <name type="scientific">Nostoc linckia z8</name>
    <dbReference type="NCBI Taxonomy" id="1628746"/>
    <lineage>
        <taxon>Bacteria</taxon>
        <taxon>Bacillati</taxon>
        <taxon>Cyanobacteriota</taxon>
        <taxon>Cyanophyceae</taxon>
        <taxon>Nostocales</taxon>
        <taxon>Nostocaceae</taxon>
        <taxon>Nostoc</taxon>
    </lineage>
</organism>
<evidence type="ECO:0000256" key="2">
    <source>
        <dbReference type="ARBA" id="ARBA00022840"/>
    </source>
</evidence>
<protein>
    <submittedName>
        <fullName evidence="6">Serine/threonine protein kinase</fullName>
    </submittedName>
</protein>
<dbReference type="EMBL" id="LAHD01000074">
    <property type="protein sequence ID" value="PHK01086.1"/>
    <property type="molecule type" value="Genomic_DNA"/>
</dbReference>
<feature type="domain" description="FHA" evidence="4">
    <location>
        <begin position="26"/>
        <end position="79"/>
    </location>
</feature>
<dbReference type="GO" id="GO:0005524">
    <property type="term" value="F:ATP binding"/>
    <property type="evidence" value="ECO:0007669"/>
    <property type="project" value="UniProtKB-UniRule"/>
</dbReference>
<dbReference type="PANTHER" id="PTHR24363">
    <property type="entry name" value="SERINE/THREONINE PROTEIN KINASE"/>
    <property type="match status" value="1"/>
</dbReference>
<evidence type="ECO:0000259" key="4">
    <source>
        <dbReference type="PROSITE" id="PS50006"/>
    </source>
</evidence>
<keyword evidence="6" id="KW-0723">Serine/threonine-protein kinase</keyword>
<keyword evidence="6" id="KW-0418">Kinase</keyword>
<comment type="caution">
    <text evidence="6">The sequence shown here is derived from an EMBL/GenBank/DDBJ whole genome shotgun (WGS) entry which is preliminary data.</text>
</comment>
<evidence type="ECO:0000313" key="6">
    <source>
        <dbReference type="EMBL" id="PHK01086.1"/>
    </source>
</evidence>
<dbReference type="GO" id="GO:0004674">
    <property type="term" value="F:protein serine/threonine kinase activity"/>
    <property type="evidence" value="ECO:0007669"/>
    <property type="project" value="UniProtKB-KW"/>
</dbReference>
<dbReference type="RefSeq" id="WP_099070606.1">
    <property type="nucleotide sequence ID" value="NZ_LAHD01000074.1"/>
</dbReference>
<evidence type="ECO:0000259" key="5">
    <source>
        <dbReference type="PROSITE" id="PS50011"/>
    </source>
</evidence>
<dbReference type="PANTHER" id="PTHR24363:SF7">
    <property type="entry name" value="SERINE_THREONINE-PROTEIN KINASE-LIKE PROTEIN E"/>
    <property type="match status" value="1"/>
</dbReference>
<dbReference type="InterPro" id="IPR017441">
    <property type="entry name" value="Protein_kinase_ATP_BS"/>
</dbReference>
<dbReference type="CDD" id="cd14014">
    <property type="entry name" value="STKc_PknB_like"/>
    <property type="match status" value="1"/>
</dbReference>
<dbReference type="SUPFAM" id="SSF49879">
    <property type="entry name" value="SMAD/FHA domain"/>
    <property type="match status" value="1"/>
</dbReference>
<dbReference type="InterPro" id="IPR000253">
    <property type="entry name" value="FHA_dom"/>
</dbReference>
<accession>A0A9Q6EK09</accession>
<dbReference type="SUPFAM" id="SSF56112">
    <property type="entry name" value="Protein kinase-like (PK-like)"/>
    <property type="match status" value="1"/>
</dbReference>
<feature type="domain" description="Protein kinase" evidence="5">
    <location>
        <begin position="170"/>
        <end position="423"/>
    </location>
</feature>
<sequence length="427" mass="47553">MVTLTLLEPQQKTPLHQWCFENSSIIRIGRAADNHVVLTDSLVSRHHLELRQVDSASNGDTWQLISQGTNGTFLNGVLVIQSLLPDNSILQLAQGGPILLFQIRELKSPDVSLSWQETQETPENAFPTVSSARNPGIVSYTCTHEGNSPNNLFCIHCGQPLSVQQTIRHYQVLRTLGQGGMGTTYLAWDAAGLIAGTPQLLVLKQMNADMVRIAKAQELFEREAYTLKSLKHPGIPKYYDFFVEGGKKYLAMELIHGQDLEKRVSTTGPVTPAQAIAWMSQTCDILDYLHSQDPPLIHRDIKPANLMVRNFQNRIVVLDFGAVKEIGTAPGTRIGAEGYCAPEQERGQPLTQSDLYAIGPTLIFLLTSENPFKYYRQRGRHFRFDVAKVPTISPQLRDVIDRVTEPLPRDRYQTAQELAAALAACKA</sequence>
<dbReference type="SMART" id="SM00240">
    <property type="entry name" value="FHA"/>
    <property type="match status" value="1"/>
</dbReference>
<dbReference type="CDD" id="cd00060">
    <property type="entry name" value="FHA"/>
    <property type="match status" value="1"/>
</dbReference>
<keyword evidence="1 3" id="KW-0547">Nucleotide-binding</keyword>
<dbReference type="PROSITE" id="PS00108">
    <property type="entry name" value="PROTEIN_KINASE_ST"/>
    <property type="match status" value="1"/>
</dbReference>
<evidence type="ECO:0000256" key="3">
    <source>
        <dbReference type="PROSITE-ProRule" id="PRU10141"/>
    </source>
</evidence>
<dbReference type="InterPro" id="IPR008271">
    <property type="entry name" value="Ser/Thr_kinase_AS"/>
</dbReference>
<dbReference type="Gene3D" id="1.10.510.10">
    <property type="entry name" value="Transferase(Phosphotransferase) domain 1"/>
    <property type="match status" value="1"/>
</dbReference>
<dbReference type="Pfam" id="PF00498">
    <property type="entry name" value="FHA"/>
    <property type="match status" value="1"/>
</dbReference>
<keyword evidence="6" id="KW-0808">Transferase</keyword>
<evidence type="ECO:0000256" key="1">
    <source>
        <dbReference type="ARBA" id="ARBA00022741"/>
    </source>
</evidence>
<gene>
    <name evidence="6" type="ORF">VF08_22720</name>
</gene>
<dbReference type="AlphaFoldDB" id="A0A9Q6EK09"/>
<dbReference type="GeneID" id="57098024"/>
<dbReference type="Gene3D" id="2.60.200.20">
    <property type="match status" value="1"/>
</dbReference>
<name>A0A9Q6EK09_NOSLI</name>
<dbReference type="Proteomes" id="UP000222310">
    <property type="component" value="Unassembled WGS sequence"/>
</dbReference>
<dbReference type="InterPro" id="IPR011009">
    <property type="entry name" value="Kinase-like_dom_sf"/>
</dbReference>
<dbReference type="PROSITE" id="PS00107">
    <property type="entry name" value="PROTEIN_KINASE_ATP"/>
    <property type="match status" value="1"/>
</dbReference>
<dbReference type="SMART" id="SM00220">
    <property type="entry name" value="S_TKc"/>
    <property type="match status" value="1"/>
</dbReference>
<dbReference type="PROSITE" id="PS50011">
    <property type="entry name" value="PROTEIN_KINASE_DOM"/>
    <property type="match status" value="1"/>
</dbReference>
<dbReference type="InterPro" id="IPR000719">
    <property type="entry name" value="Prot_kinase_dom"/>
</dbReference>
<proteinExistence type="predicted"/>
<evidence type="ECO:0000313" key="7">
    <source>
        <dbReference type="Proteomes" id="UP000222310"/>
    </source>
</evidence>